<keyword evidence="3 13" id="KW-0812">Transmembrane</keyword>
<keyword evidence="4" id="KW-0732">Signal</keyword>
<keyword evidence="8 13" id="KW-0472">Membrane</keyword>
<dbReference type="GO" id="GO:0042119">
    <property type="term" value="P:neutrophil activation"/>
    <property type="evidence" value="ECO:0007669"/>
    <property type="project" value="Ensembl"/>
</dbReference>
<sequence length="480" mass="55507">MVHYDYIVCYNILIISFSYHNMHVDLCFVFKALDSGECHLCFPSVSHREKMLKCVNIFIDVQTNKMDNCSDSRMSDRYLHVLHKGTISCPGKDCYSSFVQKPVTWHKFKNDEIILSQVFDKDNGTYTCDYMVLDNNTWWKMRTVLNVNIISKSLSIDKCCDMMFYILSCTTLMQCEPLELNCNAQFGFEMNLWIRDDSIVICCRVNPKGLEDSLFTLVFKWTKVSEDDLNSSFLCLAQNSIGNSTGRIKLKRKTEKGKKCKVFFFSFFSFILWLDVDITAFGVFFGMVAYWQRIEIALLFRYYLAKDETVGDSKEFDAFVSYAKPDSPEHNQALRDEEQFALEILPQFLENKYGYKLCFAERDILPGGAYTDDIVNAIKRSRRAIMILSPNYVSGQALFELEAAVKTAFEDKTIKLILIQFEPFQEPQSVSQNVKKALKILPKIAWKKSGAPTANKKFWKKLQYHMPVKHTKGNGIILGK</sequence>
<keyword evidence="12" id="KW-0393">Immunoglobulin domain</keyword>
<feature type="domain" description="TIR" evidence="14">
    <location>
        <begin position="314"/>
        <end position="466"/>
    </location>
</feature>
<evidence type="ECO:0000313" key="16">
    <source>
        <dbReference type="Proteomes" id="UP000694421"/>
    </source>
</evidence>
<evidence type="ECO:0000256" key="11">
    <source>
        <dbReference type="ARBA" id="ARBA00023180"/>
    </source>
</evidence>
<evidence type="ECO:0000256" key="8">
    <source>
        <dbReference type="ARBA" id="ARBA00023136"/>
    </source>
</evidence>
<comment type="subcellular location">
    <subcellularLocation>
        <location evidence="1">Membrane</location>
        <topology evidence="1">Single-pass type I membrane protein</topology>
    </subcellularLocation>
</comment>
<evidence type="ECO:0000256" key="3">
    <source>
        <dbReference type="ARBA" id="ARBA00022692"/>
    </source>
</evidence>
<dbReference type="Gene3D" id="2.60.40.10">
    <property type="entry name" value="Immunoglobulins"/>
    <property type="match status" value="1"/>
</dbReference>
<dbReference type="GO" id="GO:0016787">
    <property type="term" value="F:hydrolase activity"/>
    <property type="evidence" value="ECO:0007669"/>
    <property type="project" value="UniProtKB-KW"/>
</dbReference>
<dbReference type="SMART" id="SM00255">
    <property type="entry name" value="TIR"/>
    <property type="match status" value="1"/>
</dbReference>
<name>A0A8D0B9L8_SALMN</name>
<evidence type="ECO:0000313" key="15">
    <source>
        <dbReference type="Ensembl" id="ENSSMRP00000005221.1"/>
    </source>
</evidence>
<evidence type="ECO:0000256" key="5">
    <source>
        <dbReference type="ARBA" id="ARBA00022737"/>
    </source>
</evidence>
<dbReference type="InterPro" id="IPR015621">
    <property type="entry name" value="IL-1_rcpt_fam"/>
</dbReference>
<dbReference type="FunFam" id="3.40.50.10140:FF:000002">
    <property type="entry name" value="Interleukin 1 receptor accessory protein"/>
    <property type="match status" value="1"/>
</dbReference>
<organism evidence="15 16">
    <name type="scientific">Salvator merianae</name>
    <name type="common">Argentine black and white tegu</name>
    <name type="synonym">Tupinambis merianae</name>
    <dbReference type="NCBI Taxonomy" id="96440"/>
    <lineage>
        <taxon>Eukaryota</taxon>
        <taxon>Metazoa</taxon>
        <taxon>Chordata</taxon>
        <taxon>Craniata</taxon>
        <taxon>Vertebrata</taxon>
        <taxon>Euteleostomi</taxon>
        <taxon>Lepidosauria</taxon>
        <taxon>Squamata</taxon>
        <taxon>Bifurcata</taxon>
        <taxon>Unidentata</taxon>
        <taxon>Episquamata</taxon>
        <taxon>Laterata</taxon>
        <taxon>Teiioidea</taxon>
        <taxon>Teiidae</taxon>
        <taxon>Salvator</taxon>
    </lineage>
</organism>
<dbReference type="GO" id="GO:0045954">
    <property type="term" value="P:positive regulation of natural killer cell mediated cytotoxicity"/>
    <property type="evidence" value="ECO:0007669"/>
    <property type="project" value="Ensembl"/>
</dbReference>
<keyword evidence="6" id="KW-0378">Hydrolase</keyword>
<reference evidence="15" key="1">
    <citation type="submission" date="2025-08" db="UniProtKB">
        <authorList>
            <consortium name="Ensembl"/>
        </authorList>
    </citation>
    <scope>IDENTIFICATION</scope>
</reference>
<dbReference type="PANTHER" id="PTHR11890:SF23">
    <property type="entry name" value="INTERLEUKIN-18 RECEPTOR ACCESSORY PROTEIN"/>
    <property type="match status" value="1"/>
</dbReference>
<keyword evidence="5" id="KW-0677">Repeat</keyword>
<keyword evidence="16" id="KW-1185">Reference proteome</keyword>
<dbReference type="GO" id="GO:0045092">
    <property type="term" value="C:interleukin-18 receptor complex"/>
    <property type="evidence" value="ECO:0007669"/>
    <property type="project" value="Ensembl"/>
</dbReference>
<evidence type="ECO:0000256" key="12">
    <source>
        <dbReference type="ARBA" id="ARBA00023319"/>
    </source>
</evidence>
<protein>
    <submittedName>
        <fullName evidence="15">Interleukin 18 receptor accessory protein</fullName>
    </submittedName>
</protein>
<dbReference type="Pfam" id="PF01582">
    <property type="entry name" value="TIR"/>
    <property type="match status" value="1"/>
</dbReference>
<evidence type="ECO:0000256" key="6">
    <source>
        <dbReference type="ARBA" id="ARBA00022801"/>
    </source>
</evidence>
<dbReference type="OMA" id="YPHIIQD"/>
<dbReference type="InterPro" id="IPR013783">
    <property type="entry name" value="Ig-like_fold"/>
</dbReference>
<dbReference type="GO" id="GO:0008283">
    <property type="term" value="P:cell population proliferation"/>
    <property type="evidence" value="ECO:0007669"/>
    <property type="project" value="Ensembl"/>
</dbReference>
<reference evidence="15" key="2">
    <citation type="submission" date="2025-09" db="UniProtKB">
        <authorList>
            <consortium name="Ensembl"/>
        </authorList>
    </citation>
    <scope>IDENTIFICATION</scope>
</reference>
<evidence type="ECO:0000256" key="7">
    <source>
        <dbReference type="ARBA" id="ARBA00022989"/>
    </source>
</evidence>
<dbReference type="InterPro" id="IPR000157">
    <property type="entry name" value="TIR_dom"/>
</dbReference>
<feature type="transmembrane region" description="Helical" evidence="13">
    <location>
        <begin position="262"/>
        <end position="291"/>
    </location>
</feature>
<dbReference type="SUPFAM" id="SSF52200">
    <property type="entry name" value="Toll/Interleukin receptor TIR domain"/>
    <property type="match status" value="1"/>
</dbReference>
<dbReference type="GO" id="GO:0042008">
    <property type="term" value="F:interleukin-18 receptor activity"/>
    <property type="evidence" value="ECO:0007669"/>
    <property type="project" value="Ensembl"/>
</dbReference>
<evidence type="ECO:0000259" key="14">
    <source>
        <dbReference type="PROSITE" id="PS50104"/>
    </source>
</evidence>
<evidence type="ECO:0000256" key="4">
    <source>
        <dbReference type="ARBA" id="ARBA00022729"/>
    </source>
</evidence>
<dbReference type="Gene3D" id="3.40.50.10140">
    <property type="entry name" value="Toll/interleukin-1 receptor homology (TIR) domain"/>
    <property type="match status" value="1"/>
</dbReference>
<evidence type="ECO:0000256" key="13">
    <source>
        <dbReference type="SAM" id="Phobius"/>
    </source>
</evidence>
<evidence type="ECO:0000256" key="9">
    <source>
        <dbReference type="ARBA" id="ARBA00023157"/>
    </source>
</evidence>
<dbReference type="PANTHER" id="PTHR11890">
    <property type="entry name" value="INTERLEUKIN-1 RECEPTOR FAMILY MEMBER"/>
    <property type="match status" value="1"/>
</dbReference>
<dbReference type="InterPro" id="IPR035897">
    <property type="entry name" value="Toll_tir_struct_dom_sf"/>
</dbReference>
<comment type="similarity">
    <text evidence="2">Belongs to the interleukin-1 receptor family.</text>
</comment>
<dbReference type="PRINTS" id="PR01537">
    <property type="entry name" value="INTRLKN1R1F"/>
</dbReference>
<keyword evidence="9" id="KW-1015">Disulfide bond</keyword>
<keyword evidence="10" id="KW-0675">Receptor</keyword>
<evidence type="ECO:0000256" key="10">
    <source>
        <dbReference type="ARBA" id="ARBA00023170"/>
    </source>
</evidence>
<dbReference type="Proteomes" id="UP000694421">
    <property type="component" value="Unplaced"/>
</dbReference>
<dbReference type="PROSITE" id="PS50104">
    <property type="entry name" value="TIR"/>
    <property type="match status" value="1"/>
</dbReference>
<evidence type="ECO:0000256" key="1">
    <source>
        <dbReference type="ARBA" id="ARBA00004479"/>
    </source>
</evidence>
<dbReference type="GO" id="GO:0015026">
    <property type="term" value="F:coreceptor activity"/>
    <property type="evidence" value="ECO:0007669"/>
    <property type="project" value="Ensembl"/>
</dbReference>
<accession>A0A8D0B9L8</accession>
<keyword evidence="11" id="KW-0325">Glycoprotein</keyword>
<dbReference type="Ensembl" id="ENSSMRT00000006144.1">
    <property type="protein sequence ID" value="ENSSMRP00000005221.1"/>
    <property type="gene ID" value="ENSSMRG00000004262.1"/>
</dbReference>
<dbReference type="AlphaFoldDB" id="A0A8D0B9L8"/>
<evidence type="ECO:0000256" key="2">
    <source>
        <dbReference type="ARBA" id="ARBA00009752"/>
    </source>
</evidence>
<dbReference type="GeneTree" id="ENSGT01090000259985"/>
<proteinExistence type="inferred from homology"/>
<keyword evidence="7 13" id="KW-1133">Transmembrane helix</keyword>